<proteinExistence type="predicted"/>
<dbReference type="EMBL" id="CDMY01000600">
    <property type="protein sequence ID" value="CEM25402.1"/>
    <property type="molecule type" value="Genomic_DNA"/>
</dbReference>
<feature type="compositionally biased region" description="Low complexity" evidence="1">
    <location>
        <begin position="2268"/>
        <end position="2296"/>
    </location>
</feature>
<dbReference type="InParanoid" id="A0A0G4GA28"/>
<dbReference type="VEuPathDB" id="CryptoDB:Vbra_17236"/>
<feature type="region of interest" description="Disordered" evidence="1">
    <location>
        <begin position="906"/>
        <end position="936"/>
    </location>
</feature>
<protein>
    <recommendedName>
        <fullName evidence="4">Virilizer N-terminal domain-containing protein</fullName>
    </recommendedName>
</protein>
<feature type="compositionally biased region" description="Pro residues" evidence="1">
    <location>
        <begin position="2161"/>
        <end position="2179"/>
    </location>
</feature>
<feature type="compositionally biased region" description="Low complexity" evidence="1">
    <location>
        <begin position="1816"/>
        <end position="1830"/>
    </location>
</feature>
<feature type="compositionally biased region" description="Low complexity" evidence="1">
    <location>
        <begin position="912"/>
        <end position="924"/>
    </location>
</feature>
<dbReference type="Proteomes" id="UP000041254">
    <property type="component" value="Unassembled WGS sequence"/>
</dbReference>
<feature type="compositionally biased region" description="Low complexity" evidence="1">
    <location>
        <begin position="1537"/>
        <end position="1549"/>
    </location>
</feature>
<gene>
    <name evidence="2" type="ORF">Vbra_17236</name>
</gene>
<evidence type="ECO:0000256" key="1">
    <source>
        <dbReference type="SAM" id="MobiDB-lite"/>
    </source>
</evidence>
<dbReference type="STRING" id="1169540.A0A0G4GA28"/>
<reference evidence="2 3" key="1">
    <citation type="submission" date="2014-11" db="EMBL/GenBank/DDBJ databases">
        <authorList>
            <person name="Zhu J."/>
            <person name="Qi W."/>
            <person name="Song R."/>
        </authorList>
    </citation>
    <scope>NUCLEOTIDE SEQUENCE [LARGE SCALE GENOMIC DNA]</scope>
</reference>
<feature type="region of interest" description="Disordered" evidence="1">
    <location>
        <begin position="2081"/>
        <end position="2312"/>
    </location>
</feature>
<dbReference type="PANTHER" id="PTHR24216">
    <property type="entry name" value="PAXILLIN-RELATED"/>
    <property type="match status" value="1"/>
</dbReference>
<feature type="region of interest" description="Disordered" evidence="1">
    <location>
        <begin position="1811"/>
        <end position="1830"/>
    </location>
</feature>
<feature type="compositionally biased region" description="Polar residues" evidence="1">
    <location>
        <begin position="1524"/>
        <end position="1535"/>
    </location>
</feature>
<evidence type="ECO:0000313" key="2">
    <source>
        <dbReference type="EMBL" id="CEM25402.1"/>
    </source>
</evidence>
<feature type="compositionally biased region" description="Low complexity" evidence="1">
    <location>
        <begin position="2217"/>
        <end position="2234"/>
    </location>
</feature>
<feature type="compositionally biased region" description="Basic and acidic residues" evidence="1">
    <location>
        <begin position="2138"/>
        <end position="2153"/>
    </location>
</feature>
<feature type="compositionally biased region" description="Basic and acidic residues" evidence="1">
    <location>
        <begin position="2202"/>
        <end position="2216"/>
    </location>
</feature>
<feature type="compositionally biased region" description="Pro residues" evidence="1">
    <location>
        <begin position="2101"/>
        <end position="2122"/>
    </location>
</feature>
<keyword evidence="3" id="KW-1185">Reference proteome</keyword>
<feature type="compositionally biased region" description="Pro residues" evidence="1">
    <location>
        <begin position="2189"/>
        <end position="2199"/>
    </location>
</feature>
<feature type="region of interest" description="Disordered" evidence="1">
    <location>
        <begin position="757"/>
        <end position="780"/>
    </location>
</feature>
<evidence type="ECO:0008006" key="4">
    <source>
        <dbReference type="Google" id="ProtNLM"/>
    </source>
</evidence>
<feature type="region of interest" description="Disordered" evidence="1">
    <location>
        <begin position="1524"/>
        <end position="1549"/>
    </location>
</feature>
<sequence length="2382" mass="255911">MPVRVDGIDRPLLCDSLVHSQHLSHDDVAARTDRIQFHHPVVLDHVEVLSYGCKSHLVQGLSIEGETLPEPPQCNLSGFFVRDDGVRAYVPLQLVMEPPPKAALLVAEEANAVTNEIVLRGEYSCLSVLVFGSPLMPGSAELEKGRKRSVPAELLPEVDHELLRRLKIRRLTSITPDLPLSPLLPKPAAVTLAARHVRQRVIQAEQAMVPFSTPHQVLVKRDPNGDASHGADEEVERCLAVVEETFASSSPVAAVDLPDQLQTLTQELERAIAAQHDTIGAVWPHREGGSCFLSSSPSTLARIASIAARSLVWAHEKVEADGSGGVGEATKLIYGAAAVNRVVLCVNRRSMAREWLAGGGMGALVDLMCREGMGTRLKVALLGVLVEATNHADAVEYLLGSRRADEATPLQGIVHSLLTVNKAAVTWVPLQSGFRVVLQRVQLFDRLARLSAVAKELATAREQQAHKDDALLARWVDAIGAVESAYAEMEPHLHPTHPARMAADASLPDDASRQEYFDAVTCCQPSMPVYLQSYMQRHRTILSVSYLLMEASGSETALELHTYETPTAAASPSPLDTHPPQLLVSLVAACSKLVHMLLRCSGAMEVLCSAPAPLHVLLNTATQTKGTPQAVKQEAKGDQATGDGCIPSINALTEEKGAAASGSLSGSSGCLPPLYYVVSVLGHHMQAARLAGQLLESGTEPSIDLLQRIDLLLGSPEGRLAVLRVFSEPALVRHVGECVYATMCRLVPDHPLLSQQGKREAKKKRFASHMDQATTPPTAKQEDLATLRHWVALCHFLLSSDELTTTTRTLMPTLLPVTRTLMDISSHADQLQQANKSEDECCLALTPIDELMPAEGGSKEGENLTTGICIGGDQKWTLPKLVANDMRLKASVSEVAHYLEGFRLDKKDTGRTSSQPPSHTSSPQMATAPGSPADAATGTHLVVRTPSVPDIIQTIRSLADPSQCRPLARAKEGARDEVAARMGGMDWATATHLLDIDYSKTDPTDELGPLNDIDRELPSDSESIIALNVAVRQLRWHTLTAVGGLGKIDSIGSGVGKSLMAQEKARELHGLLGALDGEGAVRAAEEMARELAEKGLAVLAGLVVSCAAAMGPNPTTAGLQDMVMHSGQGLGAWITSAHKHLPLLRSALQVVSGSLALIRKTSNVQALRCTPLLQAMLVVAQRLTCMPPLLTIPHSKPPSPADPDPFDMAALATNIRTCIELTADIAARLYSFPLSRSMMIRTLVRHGTLLPASSAAVLLLVGACKGWGSWLPAAPHVFGLGEGERPPMVKGGMEVAQEWMERSEGDGRIDIPSSITLSCDILPTPRPSRSPSLIDDALNDQDDQPPLPLLHLTCQITLTGNDTAQRGGSRLGCLSVGKEWRVGIARRDDGWIGLEEETWRDVCGAIEGQDGANEMDVVGDPGDPLWEVAKRHMDGMRGDMEAQWKKYKTLQRALRLNESVHMEDLGALMSFIAHSASTSSPLLHSVAALATVPLLDTGLPILALAVEMSNRELLSGSSALYTTPQTANHSGQGTPRVSPQASSVSVSSAAPAESQRRACRLLSFFETIALLPTSATPLSPSQMIAALEPLIRHLNILLSHKGYPPAHADAIYRFTIRAFKAVGWRCINEGSREGSDRSPFEIAASYRLMCKALSSVLNRTSDDKGSTPMSRESEPLPSISTVLEGLRCLLLFTSRRSCLLPFLFDMALGEGRQGEGVGKVRVNLSSALKLHGVMQRVGMEIAALLDKLRGNDTSTKQKADRMSRERLSLEAALDQWLEATQLLLILSNRVVDCTPSPLPLLKAALSDSGVDSPWDTAKTTSTQQQQPSQAAALDEGDDIYGGIFEASSVSPKATSPSQAHHMLPSSAKPPLEVLDEAVRSVEAFYQEEGSDANVSSPLTLCHVRAVDVRGSLQQLRDKAMNNASDDKAPTSLPSSVLDVSASFSLEQSLHVDLFAAHCSPPTGQAFHPYAHGLIVSTSYRTGERMTGGAGMIDTVEPDATDDLCGNGMDWAGGDKDSDGQGAREAVQWVFQRAKELERSTGWRSVARRESIPYRPKDAVPQQVPGAPPMLPCNFLFQPDAIGKAPFMRPPGTTDDSGRSQPPRPGFPPSQQPPAPRPFPPPSRQYDATDTFRMRRARRDLSRPPSKHVDDFEKGNNTAKIPTPPGPSPSRPPPDVPMPQAPVAIDRPWRPPVAPAPTPPRSQEVKVDAGAATDRRQQAPSAAAAPPKQAIQLQPENGFDEQGGAIVQPPATTPSAPITFRPSMPPPAMMAAMAAGMQAGPPSGMHDETQQPTQTGTPTGGPPHVSAPPAQSAPAGNAIEEILRKLPGWDVLVAEGAKQNIDVLDFLRDPKKHRDPRLKMKMGKVLETNPQMSHILRMANLHF</sequence>
<name>A0A0G4GA28_VITBC</name>
<evidence type="ECO:0000313" key="3">
    <source>
        <dbReference type="Proteomes" id="UP000041254"/>
    </source>
</evidence>
<organism evidence="2 3">
    <name type="scientific">Vitrella brassicaformis (strain CCMP3155)</name>
    <dbReference type="NCBI Taxonomy" id="1169540"/>
    <lineage>
        <taxon>Eukaryota</taxon>
        <taxon>Sar</taxon>
        <taxon>Alveolata</taxon>
        <taxon>Colpodellida</taxon>
        <taxon>Vitrellaceae</taxon>
        <taxon>Vitrella</taxon>
    </lineage>
</organism>
<accession>A0A0G4GA28</accession>